<evidence type="ECO:0000313" key="1">
    <source>
        <dbReference type="EMBL" id="MDC8758317.1"/>
    </source>
</evidence>
<name>A0ABT5K022_9BURK</name>
<proteinExistence type="predicted"/>
<comment type="caution">
    <text evidence="1">The sequence shown here is derived from an EMBL/GenBank/DDBJ whole genome shotgun (WGS) entry which is preliminary data.</text>
</comment>
<dbReference type="EMBL" id="JAQQXR010000004">
    <property type="protein sequence ID" value="MDC8758317.1"/>
    <property type="molecule type" value="Genomic_DNA"/>
</dbReference>
<accession>A0ABT5K022</accession>
<evidence type="ECO:0000313" key="2">
    <source>
        <dbReference type="Proteomes" id="UP001221208"/>
    </source>
</evidence>
<evidence type="ECO:0008006" key="3">
    <source>
        <dbReference type="Google" id="ProtNLM"/>
    </source>
</evidence>
<keyword evidence="2" id="KW-1185">Reference proteome</keyword>
<reference evidence="1 2" key="1">
    <citation type="submission" date="2022-10" db="EMBL/GenBank/DDBJ databases">
        <title>Janthinobacterium sp. hw3 Genome sequencing.</title>
        <authorList>
            <person name="Park S."/>
        </authorList>
    </citation>
    <scope>NUCLEOTIDE SEQUENCE [LARGE SCALE GENOMIC DNA]</scope>
    <source>
        <strain evidence="2">hw3</strain>
    </source>
</reference>
<gene>
    <name evidence="1" type="ORF">OIK44_12020</name>
</gene>
<dbReference type="Proteomes" id="UP001221208">
    <property type="component" value="Unassembled WGS sequence"/>
</dbReference>
<organism evidence="1 2">
    <name type="scientific">Janthinobacterium fluminis</name>
    <dbReference type="NCBI Taxonomy" id="2987524"/>
    <lineage>
        <taxon>Bacteria</taxon>
        <taxon>Pseudomonadati</taxon>
        <taxon>Pseudomonadota</taxon>
        <taxon>Betaproteobacteria</taxon>
        <taxon>Burkholderiales</taxon>
        <taxon>Oxalobacteraceae</taxon>
        <taxon>Janthinobacterium</taxon>
    </lineage>
</organism>
<protein>
    <recommendedName>
        <fullName evidence="3">Bacteriocin-type signal sequence-containing protein</fullName>
    </recommendedName>
</protein>
<dbReference type="RefSeq" id="WP_273670993.1">
    <property type="nucleotide sequence ID" value="NZ_JAQQXR010000004.1"/>
</dbReference>
<sequence>MSKLSEEIEKAKDENKQVTPVNLEILSDIVDAELDNVAGGGYSQYAAKHASNIANEIE</sequence>